<organism evidence="2 3">
    <name type="scientific">Naganishia liquefaciens</name>
    <dbReference type="NCBI Taxonomy" id="104408"/>
    <lineage>
        <taxon>Eukaryota</taxon>
        <taxon>Fungi</taxon>
        <taxon>Dikarya</taxon>
        <taxon>Basidiomycota</taxon>
        <taxon>Agaricomycotina</taxon>
        <taxon>Tremellomycetes</taxon>
        <taxon>Filobasidiales</taxon>
        <taxon>Filobasidiaceae</taxon>
        <taxon>Naganishia</taxon>
    </lineage>
</organism>
<evidence type="ECO:0000313" key="2">
    <source>
        <dbReference type="EMBL" id="GHJ84563.1"/>
    </source>
</evidence>
<evidence type="ECO:0000313" key="3">
    <source>
        <dbReference type="Proteomes" id="UP000620104"/>
    </source>
</evidence>
<dbReference type="EMBL" id="BLZA01000009">
    <property type="protein sequence ID" value="GHJ84563.1"/>
    <property type="molecule type" value="Genomic_DNA"/>
</dbReference>
<proteinExistence type="predicted"/>
<keyword evidence="3" id="KW-1185">Reference proteome</keyword>
<comment type="caution">
    <text evidence="2">The sequence shown here is derived from an EMBL/GenBank/DDBJ whole genome shotgun (WGS) entry which is preliminary data.</text>
</comment>
<protein>
    <submittedName>
        <fullName evidence="2">Uncharacterized protein</fullName>
    </submittedName>
</protein>
<keyword evidence="1" id="KW-0472">Membrane</keyword>
<sequence>MQSPILYRSSPEGYPWLSRKLGFRLHILVLLCFVLNLGVIALCILVQQKKLYITDRPVYTMNGAQSPYYWKSLLPAIGNIIGNINAYIAGGGIAMLVATYAKHKGFNKGLSLKRISHLSQLASAGVPLALSPLLVIGLIIAISLNLTSTSIVQALTPTGPSKRASVMDHSVR</sequence>
<evidence type="ECO:0000256" key="1">
    <source>
        <dbReference type="SAM" id="Phobius"/>
    </source>
</evidence>
<feature type="transmembrane region" description="Helical" evidence="1">
    <location>
        <begin position="76"/>
        <end position="100"/>
    </location>
</feature>
<dbReference type="Proteomes" id="UP000620104">
    <property type="component" value="Unassembled WGS sequence"/>
</dbReference>
<keyword evidence="1" id="KW-1133">Transmembrane helix</keyword>
<keyword evidence="1" id="KW-0812">Transmembrane</keyword>
<feature type="transmembrane region" description="Helical" evidence="1">
    <location>
        <begin position="21"/>
        <end position="47"/>
    </location>
</feature>
<gene>
    <name evidence="2" type="ORF">NliqN6_0965</name>
</gene>
<dbReference type="AlphaFoldDB" id="A0A8H3YCV0"/>
<name>A0A8H3YCV0_9TREE</name>
<reference evidence="2" key="1">
    <citation type="submission" date="2020-07" db="EMBL/GenBank/DDBJ databases">
        <title>Draft Genome Sequence of a Deep-Sea Yeast, Naganishia (Cryptococcus) liquefaciens strain N6.</title>
        <authorList>
            <person name="Han Y.W."/>
            <person name="Kajitani R."/>
            <person name="Morimoto H."/>
            <person name="Parhat M."/>
            <person name="Tsubouchi H."/>
            <person name="Bakenova O."/>
            <person name="Ogata M."/>
            <person name="Argunhan B."/>
            <person name="Aoki R."/>
            <person name="Kajiwara S."/>
            <person name="Itoh T."/>
            <person name="Iwasaki H."/>
        </authorList>
    </citation>
    <scope>NUCLEOTIDE SEQUENCE</scope>
    <source>
        <strain evidence="2">N6</strain>
    </source>
</reference>
<feature type="transmembrane region" description="Helical" evidence="1">
    <location>
        <begin position="121"/>
        <end position="144"/>
    </location>
</feature>
<accession>A0A8H3YCV0</accession>